<dbReference type="SUPFAM" id="SSF54060">
    <property type="entry name" value="His-Me finger endonucleases"/>
    <property type="match status" value="1"/>
</dbReference>
<dbReference type="InterPro" id="IPR044925">
    <property type="entry name" value="His-Me_finger_sf"/>
</dbReference>
<keyword evidence="2" id="KW-1185">Reference proteome</keyword>
<dbReference type="PANTHER" id="PTHR31511">
    <property type="entry name" value="PROTEIN CBG23764"/>
    <property type="match status" value="1"/>
</dbReference>
<organism evidence="1 2">
    <name type="scientific">Paramuricea clavata</name>
    <name type="common">Red gorgonian</name>
    <name type="synonym">Violescent sea-whip</name>
    <dbReference type="NCBI Taxonomy" id="317549"/>
    <lineage>
        <taxon>Eukaryota</taxon>
        <taxon>Metazoa</taxon>
        <taxon>Cnidaria</taxon>
        <taxon>Anthozoa</taxon>
        <taxon>Octocorallia</taxon>
        <taxon>Malacalcyonacea</taxon>
        <taxon>Plexauridae</taxon>
        <taxon>Paramuricea</taxon>
    </lineage>
</organism>
<proteinExistence type="predicted"/>
<name>A0A6S7LRN2_PARCT</name>
<dbReference type="AlphaFoldDB" id="A0A6S7LRN2"/>
<dbReference type="OrthoDB" id="5976830at2759"/>
<protein>
    <submittedName>
        <fullName evidence="1">Gastrula zinc finger</fullName>
    </submittedName>
</protein>
<dbReference type="EMBL" id="CACRXK020028884">
    <property type="protein sequence ID" value="CAB4041763.1"/>
    <property type="molecule type" value="Genomic_DNA"/>
</dbReference>
<accession>A0A6S7LRN2</accession>
<comment type="caution">
    <text evidence="1">The sequence shown here is derived from an EMBL/GenBank/DDBJ whole genome shotgun (WGS) entry which is preliminary data.</text>
</comment>
<dbReference type="PANTHER" id="PTHR31511:SF12">
    <property type="entry name" value="RHO TERMINATION FACTOR N-TERMINAL DOMAIN-CONTAINING PROTEIN"/>
    <property type="match status" value="1"/>
</dbReference>
<evidence type="ECO:0000313" key="1">
    <source>
        <dbReference type="EMBL" id="CAB4041763.1"/>
    </source>
</evidence>
<reference evidence="1" key="1">
    <citation type="submission" date="2020-04" db="EMBL/GenBank/DDBJ databases">
        <authorList>
            <person name="Alioto T."/>
            <person name="Alioto T."/>
            <person name="Gomez Garrido J."/>
        </authorList>
    </citation>
    <scope>NUCLEOTIDE SEQUENCE</scope>
    <source>
        <strain evidence="1">A484AB</strain>
    </source>
</reference>
<dbReference type="Proteomes" id="UP001152795">
    <property type="component" value="Unassembled WGS sequence"/>
</dbReference>
<evidence type="ECO:0000313" key="2">
    <source>
        <dbReference type="Proteomes" id="UP001152795"/>
    </source>
</evidence>
<gene>
    <name evidence="1" type="ORF">PACLA_8A027980</name>
</gene>
<sequence>MFYCRYCLHGFIREDLLPDHEPHCCRYGVQRIELLSEDNASLYFKDYHKQLKRQNSNTSKKNLVSSSRCASRTKKNRCFKMPLTVICGFELGADRVRDHCHLTGKYRGAAHNECNLNYSFTGRIPVILHSLRGYDSHLIMQGLGKLKNKEINCIPNNIEKYISFSIDKLDFIDSLQFMDASLERLVSNLSKSGADMFPISRNTLKLKEYHCFCGKAYIRMTTWIVWKSLIKKLCLLKNASTVF</sequence>